<dbReference type="AlphaFoldDB" id="A0A2G9URP7"/>
<proteinExistence type="predicted"/>
<keyword evidence="2" id="KW-1185">Reference proteome</keyword>
<sequence>MFLVCDPPFGDEELTRHAVVCHAEQARIYRKLSNSDEERKQYAVAALILNKAQQGPNSKSRAHCYLRKEATVFYSKAIKLSMEMKDLRVAGFTSLEAAKVLINSTQYEMAAEHAQRAARLLEGDFIAHTQALYCLATVHFHLSQWGHLLADIDEIWMAVMKNRSKSVMGRRILKDLEVITVLVLWKTRIYIF</sequence>
<evidence type="ECO:0000313" key="2">
    <source>
        <dbReference type="Proteomes" id="UP000230423"/>
    </source>
</evidence>
<protein>
    <recommendedName>
        <fullName evidence="3">Tetratricopeptide repeat protein</fullName>
    </recommendedName>
</protein>
<dbReference type="EMBL" id="KZ345568">
    <property type="protein sequence ID" value="PIO72907.1"/>
    <property type="molecule type" value="Genomic_DNA"/>
</dbReference>
<dbReference type="OrthoDB" id="5866952at2759"/>
<reference evidence="1 2" key="1">
    <citation type="submission" date="2015-09" db="EMBL/GenBank/DDBJ databases">
        <title>Draft genome of the parasitic nematode Teladorsagia circumcincta isolate WARC Sus (inbred).</title>
        <authorList>
            <person name="Mitreva M."/>
        </authorList>
    </citation>
    <scope>NUCLEOTIDE SEQUENCE [LARGE SCALE GENOMIC DNA]</scope>
    <source>
        <strain evidence="1 2">S</strain>
    </source>
</reference>
<dbReference type="InterPro" id="IPR011990">
    <property type="entry name" value="TPR-like_helical_dom_sf"/>
</dbReference>
<accession>A0A2G9URP7</accession>
<dbReference type="Gene3D" id="1.25.40.10">
    <property type="entry name" value="Tetratricopeptide repeat domain"/>
    <property type="match status" value="1"/>
</dbReference>
<dbReference type="Proteomes" id="UP000230423">
    <property type="component" value="Unassembled WGS sequence"/>
</dbReference>
<name>A0A2G9URP7_TELCI</name>
<gene>
    <name evidence="1" type="ORF">TELCIR_05139</name>
</gene>
<evidence type="ECO:0008006" key="3">
    <source>
        <dbReference type="Google" id="ProtNLM"/>
    </source>
</evidence>
<dbReference type="SUPFAM" id="SSF48452">
    <property type="entry name" value="TPR-like"/>
    <property type="match status" value="1"/>
</dbReference>
<evidence type="ECO:0000313" key="1">
    <source>
        <dbReference type="EMBL" id="PIO72907.1"/>
    </source>
</evidence>
<organism evidence="1 2">
    <name type="scientific">Teladorsagia circumcincta</name>
    <name type="common">Brown stomach worm</name>
    <name type="synonym">Ostertagia circumcincta</name>
    <dbReference type="NCBI Taxonomy" id="45464"/>
    <lineage>
        <taxon>Eukaryota</taxon>
        <taxon>Metazoa</taxon>
        <taxon>Ecdysozoa</taxon>
        <taxon>Nematoda</taxon>
        <taxon>Chromadorea</taxon>
        <taxon>Rhabditida</taxon>
        <taxon>Rhabditina</taxon>
        <taxon>Rhabditomorpha</taxon>
        <taxon>Strongyloidea</taxon>
        <taxon>Trichostrongylidae</taxon>
        <taxon>Teladorsagia</taxon>
    </lineage>
</organism>